<dbReference type="RefSeq" id="WP_230754258.1">
    <property type="nucleotide sequence ID" value="NZ_JAINWA010000001.1"/>
</dbReference>
<dbReference type="Pfam" id="PF17189">
    <property type="entry name" value="Glyco_hydro_30C"/>
    <property type="match status" value="1"/>
</dbReference>
<accession>A0AAE3EI58</accession>
<evidence type="ECO:0000256" key="2">
    <source>
        <dbReference type="ARBA" id="ARBA00022729"/>
    </source>
</evidence>
<evidence type="ECO:0000256" key="1">
    <source>
        <dbReference type="ARBA" id="ARBA00005382"/>
    </source>
</evidence>
<dbReference type="GO" id="GO:0006680">
    <property type="term" value="P:glucosylceramide catabolic process"/>
    <property type="evidence" value="ECO:0007669"/>
    <property type="project" value="TreeGrafter"/>
</dbReference>
<proteinExistence type="inferred from homology"/>
<comment type="caution">
    <text evidence="7">The sequence shown here is derived from an EMBL/GenBank/DDBJ whole genome shotgun (WGS) entry which is preliminary data.</text>
</comment>
<dbReference type="InterPro" id="IPR001139">
    <property type="entry name" value="Glyco_hydro_30"/>
</dbReference>
<dbReference type="GO" id="GO:0016020">
    <property type="term" value="C:membrane"/>
    <property type="evidence" value="ECO:0007669"/>
    <property type="project" value="GOC"/>
</dbReference>
<dbReference type="SUPFAM" id="SSF51445">
    <property type="entry name" value="(Trans)glycosidases"/>
    <property type="match status" value="1"/>
</dbReference>
<dbReference type="EMBL" id="JAINWA010000001">
    <property type="protein sequence ID" value="MCD1654231.1"/>
    <property type="molecule type" value="Genomic_DNA"/>
</dbReference>
<keyword evidence="2" id="KW-0732">Signal</keyword>
<dbReference type="Gene3D" id="2.60.40.1180">
    <property type="entry name" value="Golgi alpha-mannosidase II"/>
    <property type="match status" value="1"/>
</dbReference>
<dbReference type="GO" id="GO:0004348">
    <property type="term" value="F:glucosylceramidase activity"/>
    <property type="evidence" value="ECO:0007669"/>
    <property type="project" value="InterPro"/>
</dbReference>
<evidence type="ECO:0000313" key="7">
    <source>
        <dbReference type="EMBL" id="MCD1654231.1"/>
    </source>
</evidence>
<dbReference type="InterPro" id="IPR013780">
    <property type="entry name" value="Glyco_hydro_b"/>
</dbReference>
<dbReference type="InterPro" id="IPR017853">
    <property type="entry name" value="GH"/>
</dbReference>
<feature type="domain" description="Glycosyl hydrolase family 30 TIM-barrel" evidence="5">
    <location>
        <begin position="48"/>
        <end position="380"/>
    </location>
</feature>
<dbReference type="Proteomes" id="UP001198163">
    <property type="component" value="Unassembled WGS sequence"/>
</dbReference>
<gene>
    <name evidence="7" type="ORF">K7J14_05885</name>
</gene>
<evidence type="ECO:0000259" key="5">
    <source>
        <dbReference type="Pfam" id="PF02055"/>
    </source>
</evidence>
<evidence type="ECO:0000259" key="6">
    <source>
        <dbReference type="Pfam" id="PF17189"/>
    </source>
</evidence>
<name>A0AAE3EI58_9SPIR</name>
<dbReference type="Gene3D" id="3.20.20.80">
    <property type="entry name" value="Glycosidases"/>
    <property type="match status" value="1"/>
</dbReference>
<keyword evidence="3 4" id="KW-0378">Hydrolase</keyword>
<evidence type="ECO:0000256" key="4">
    <source>
        <dbReference type="RuleBase" id="RU361188"/>
    </source>
</evidence>
<dbReference type="AlphaFoldDB" id="A0AAE3EI58"/>
<dbReference type="PRINTS" id="PR00843">
    <property type="entry name" value="GLHYDRLASE30"/>
</dbReference>
<dbReference type="Pfam" id="PF02055">
    <property type="entry name" value="Glyco_hydro_30"/>
    <property type="match status" value="1"/>
</dbReference>
<dbReference type="InterPro" id="IPR033453">
    <property type="entry name" value="Glyco_hydro_30_TIM-barrel"/>
</dbReference>
<protein>
    <submittedName>
        <fullName evidence="7">Glucosylceramidase</fullName>
    </submittedName>
</protein>
<feature type="domain" description="Glycosyl hydrolase family 30 beta sandwich" evidence="6">
    <location>
        <begin position="383"/>
        <end position="457"/>
    </location>
</feature>
<dbReference type="PANTHER" id="PTHR11069">
    <property type="entry name" value="GLUCOSYLCERAMIDASE"/>
    <property type="match status" value="1"/>
</dbReference>
<reference evidence="7" key="1">
    <citation type="submission" date="2021-08" db="EMBL/GenBank/DDBJ databases">
        <title>Comparative analyses of Brucepasteria parasyntrophica and Teretinema zuelzerae.</title>
        <authorList>
            <person name="Song Y."/>
            <person name="Brune A."/>
        </authorList>
    </citation>
    <scope>NUCLEOTIDE SEQUENCE</scope>
    <source>
        <strain evidence="7">DSM 1903</strain>
    </source>
</reference>
<evidence type="ECO:0000313" key="8">
    <source>
        <dbReference type="Proteomes" id="UP001198163"/>
    </source>
</evidence>
<comment type="similarity">
    <text evidence="1 4">Belongs to the glycosyl hydrolase 30 family.</text>
</comment>
<keyword evidence="4" id="KW-0326">Glycosidase</keyword>
<sequence length="460" mass="51540">MKLVNIHETAKDSASRLSQLNPAEREASSPKHLSCVVKIDPNRTYQTVEGFGGALTEASAYVLSALPEEKREEVIASFFDPVAGHGWTLARTHINSCDFSLENWACVEQTDETLESFSMEKVEQRQLPLIKRAIAHAGGSLKLMLTPWSPPAWMKDNNDMNHGGALLKKYYPLWAAYIVRFIDELKARNVPVWCMSVQNEPEATQTWDSCRWTGTEEAEFAVNNLGPALEKAGYQDLPILVWDHNRDRLFDRMKETMSVPGADEYIGGAAFHWYSGDQYDTVRKTSLTWPGKKLLFTEGCVEGGARPGAWFPGERYAHNIINDLNSGCTGWIDWNIALDMEGGPNHVGNFCDAPVLVDTENKTVLYQSSWYYLGHFSRFIKPGAVRIDCAMDSWMTPATVDGRMGNTMESCAFRNPDGTIALVLCNRTEADMIYTLECPQLSEDKAFRCPPRGIQTLLIG</sequence>
<keyword evidence="8" id="KW-1185">Reference proteome</keyword>
<dbReference type="InterPro" id="IPR033452">
    <property type="entry name" value="GH30_C"/>
</dbReference>
<evidence type="ECO:0000256" key="3">
    <source>
        <dbReference type="ARBA" id="ARBA00022801"/>
    </source>
</evidence>
<dbReference type="PANTHER" id="PTHR11069:SF23">
    <property type="entry name" value="LYSOSOMAL ACID GLUCOSYLCERAMIDASE"/>
    <property type="match status" value="1"/>
</dbReference>
<organism evidence="7 8">
    <name type="scientific">Teretinema zuelzerae</name>
    <dbReference type="NCBI Taxonomy" id="156"/>
    <lineage>
        <taxon>Bacteria</taxon>
        <taxon>Pseudomonadati</taxon>
        <taxon>Spirochaetota</taxon>
        <taxon>Spirochaetia</taxon>
        <taxon>Spirochaetales</taxon>
        <taxon>Treponemataceae</taxon>
        <taxon>Teretinema</taxon>
    </lineage>
</organism>